<dbReference type="Gene3D" id="2.40.128.130">
    <property type="entry name" value="Autotransporter beta-domain"/>
    <property type="match status" value="1"/>
</dbReference>
<reference evidence="3 4" key="1">
    <citation type="journal article" date="2014" name="Int. J. Syst. Evol. Microbiol.">
        <title>Complete genome sequence of Corynebacterium casei LMG S-19264T (=DSM 44701T), isolated from a smear-ripened cheese.</title>
        <authorList>
            <consortium name="US DOE Joint Genome Institute (JGI-PGF)"/>
            <person name="Walter F."/>
            <person name="Albersmeier A."/>
            <person name="Kalinowski J."/>
            <person name="Ruckert C."/>
        </authorList>
    </citation>
    <scope>NUCLEOTIDE SEQUENCE [LARGE SCALE GENOMIC DNA]</scope>
    <source>
        <strain evidence="3 4">NBRC 110095</strain>
    </source>
</reference>
<keyword evidence="4" id="KW-1185">Reference proteome</keyword>
<dbReference type="EMBL" id="BSPD01000073">
    <property type="protein sequence ID" value="GLS27248.1"/>
    <property type="molecule type" value="Genomic_DNA"/>
</dbReference>
<evidence type="ECO:0000313" key="4">
    <source>
        <dbReference type="Proteomes" id="UP001156870"/>
    </source>
</evidence>
<dbReference type="InterPro" id="IPR036709">
    <property type="entry name" value="Autotransporte_beta_dom_sf"/>
</dbReference>
<evidence type="ECO:0000313" key="3">
    <source>
        <dbReference type="EMBL" id="GLS27248.1"/>
    </source>
</evidence>
<sequence>MKNTRFQPLALAIFSTLSASTLAVAPQAVDDARSIPLNSSITVNVSANDFDADGDGLVVRDVTQPQSGSVILNADGSVRYTANRGFSGEDTFTYTLGDDSDEGLTSVGTVTISVVSGELAPFARGRNETGLASVFSAVCDQLDGQSDSELGAAQGQLLEQCQRLSRLTASVGEDSDVLTQALDQLAPEETIAQIRVASDSNRRQIRAVTNRVQQLKVVARGYGEHGNSWVLNDTVWQSDAPLGAGASADTSAIEDDSLWSKLGFFANFTVTDSEREKTELEGGYESTSNGFTVGVDYFINSSFLIGTSFSGSDYEVEYRNSDGDFESQLTTFSLFGAYFNNAFSLYAQAGLGDIEYDSSRRVRWGENLADQTLALDETLISSTTGEQRFFNLRADYEWQKQQLTLMPFLRADYVQNDIEAFGEQGYGGAAMEMSRQYLEQLTVAAGAQASYTFTPSWGVFLPTLSIAYMSEAHSDREALTARFAADAETDRAFELTSDGVDTDFYEVSVGATAVLPHGFNVFGQYVAYYGYEFMDIAQYQFGLRYEF</sequence>
<organism evidence="3 4">
    <name type="scientific">Marinibactrum halimedae</name>
    <dbReference type="NCBI Taxonomy" id="1444977"/>
    <lineage>
        <taxon>Bacteria</taxon>
        <taxon>Pseudomonadati</taxon>
        <taxon>Pseudomonadota</taxon>
        <taxon>Gammaproteobacteria</taxon>
        <taxon>Cellvibrionales</taxon>
        <taxon>Cellvibrionaceae</taxon>
        <taxon>Marinibactrum</taxon>
    </lineage>
</organism>
<feature type="signal peptide" evidence="1">
    <location>
        <begin position="1"/>
        <end position="23"/>
    </location>
</feature>
<dbReference type="InterPro" id="IPR005546">
    <property type="entry name" value="Autotransporte_beta"/>
</dbReference>
<dbReference type="AlphaFoldDB" id="A0AA37T4X2"/>
<dbReference type="Proteomes" id="UP001156870">
    <property type="component" value="Unassembled WGS sequence"/>
</dbReference>
<dbReference type="SMART" id="SM00869">
    <property type="entry name" value="Autotransporter"/>
    <property type="match status" value="1"/>
</dbReference>
<name>A0AA37T4X2_9GAMM</name>
<protein>
    <recommendedName>
        <fullName evidence="2">Autotransporter domain-containing protein</fullName>
    </recommendedName>
</protein>
<comment type="caution">
    <text evidence="3">The sequence shown here is derived from an EMBL/GenBank/DDBJ whole genome shotgun (WGS) entry which is preliminary data.</text>
</comment>
<dbReference type="Gene3D" id="2.60.40.2810">
    <property type="match status" value="1"/>
</dbReference>
<dbReference type="RefSeq" id="WP_232593772.1">
    <property type="nucleotide sequence ID" value="NZ_BSPD01000073.1"/>
</dbReference>
<dbReference type="Pfam" id="PF03797">
    <property type="entry name" value="Autotransporter"/>
    <property type="match status" value="1"/>
</dbReference>
<keyword evidence="1" id="KW-0732">Signal</keyword>
<gene>
    <name evidence="3" type="ORF">GCM10007877_29670</name>
</gene>
<evidence type="ECO:0000256" key="1">
    <source>
        <dbReference type="SAM" id="SignalP"/>
    </source>
</evidence>
<dbReference type="SUPFAM" id="SSF103515">
    <property type="entry name" value="Autotransporter"/>
    <property type="match status" value="1"/>
</dbReference>
<evidence type="ECO:0000259" key="2">
    <source>
        <dbReference type="PROSITE" id="PS51208"/>
    </source>
</evidence>
<feature type="domain" description="Autotransporter" evidence="2">
    <location>
        <begin position="257"/>
        <end position="547"/>
    </location>
</feature>
<dbReference type="PROSITE" id="PS51208">
    <property type="entry name" value="AUTOTRANSPORTER"/>
    <property type="match status" value="1"/>
</dbReference>
<proteinExistence type="predicted"/>
<accession>A0AA37T4X2</accession>
<feature type="chain" id="PRO_5041358170" description="Autotransporter domain-containing protein" evidence="1">
    <location>
        <begin position="24"/>
        <end position="547"/>
    </location>
</feature>
<dbReference type="Pfam" id="PF17963">
    <property type="entry name" value="Big_9"/>
    <property type="match status" value="1"/>
</dbReference>